<comment type="caution">
    <text evidence="9">The sequence shown here is derived from an EMBL/GenBank/DDBJ whole genome shotgun (WGS) entry which is preliminary data.</text>
</comment>
<dbReference type="InterPro" id="IPR042321">
    <property type="entry name" value="Ima1"/>
</dbReference>
<evidence type="ECO:0000256" key="7">
    <source>
        <dbReference type="SAM" id="Phobius"/>
    </source>
</evidence>
<dbReference type="STRING" id="329885.A0A4U0VJG6"/>
<evidence type="ECO:0000256" key="2">
    <source>
        <dbReference type="ARBA" id="ARBA00022692"/>
    </source>
</evidence>
<dbReference type="PANTHER" id="PTHR28538:SF1">
    <property type="entry name" value="INTEGRAL INNER NUCLEAR MEMBRANE PROTEIN IMA1"/>
    <property type="match status" value="1"/>
</dbReference>
<reference evidence="9 10" key="1">
    <citation type="submission" date="2017-03" db="EMBL/GenBank/DDBJ databases">
        <title>Genomes of endolithic fungi from Antarctica.</title>
        <authorList>
            <person name="Coleine C."/>
            <person name="Masonjones S."/>
            <person name="Stajich J.E."/>
        </authorList>
    </citation>
    <scope>NUCLEOTIDE SEQUENCE [LARGE SCALE GENOMIC DNA]</scope>
    <source>
        <strain evidence="9 10">CCFEE 5311</strain>
    </source>
</reference>
<keyword evidence="2 7" id="KW-0812">Transmembrane</keyword>
<evidence type="ECO:0000313" key="10">
    <source>
        <dbReference type="Proteomes" id="UP000310066"/>
    </source>
</evidence>
<evidence type="ECO:0000256" key="3">
    <source>
        <dbReference type="ARBA" id="ARBA00022989"/>
    </source>
</evidence>
<evidence type="ECO:0000313" key="9">
    <source>
        <dbReference type="EMBL" id="TKA49193.1"/>
    </source>
</evidence>
<sequence length="707" mass="80506">MDFFRRVHCHFCGMRSPYGKSSGIAQFQCTACEAVNYLDSKGGIVDTPASIFAQSRRDTRETSPPFDTFTQELPDTLGHQQRQVFCNTCVNNQRMYMEALGNYLPDEDDPRYHEYEAAEEQFKQELEKRYPQVCRKCAPKAQGKMNRADYYAGTQNMNRMAEQTAQRGLRGARGTRDDWSKWSMRMILRIVGILVYASLLLQAAWHIYGAFMASTKAARMEWEDDTGLAFDPIPHDCFQDSLRLHFSHECYRTLGTYMPRAILASLLLIWYNPGLKDWYHHSLRMEQVTGQKEHFRLQVAMLLVRAIAWFKLSNISVIQALTTQQLVAAHGFVAVFMFTLQWLSNRTTKSVRFKLKQKMTPRPEDRDVLGAYAGPESEEYDAQASTVPPSQLFARDHVARITPFPISNLAPRQSPRGRQTATTMPSPPLSEDSDNEGDPMEIDDQPSLFQSQMPGAKVDRTFRPRMAAKVTNNNPRSLHNHSTTQPAGWSGMREEIFGLQDNLRDRAERKRQELEEKAKLKYQPLVQQNPFRGQLPPAPMSMERRLRNPVSQLAFKETPVSKQADFMQQMRSGIEQGRTFARGQEARPQNARMGMLVNEHDEDFSPVKSRTRGGLELKQSTWTLPGDAAQQATGLEDLFGGNSFRIVDEPAITLPVSSSRKGGTKMLVRLGLGLAVPVAVMTVSWNIESVRRAMCLWLVEAIERLEQ</sequence>
<feature type="transmembrane region" description="Helical" evidence="7">
    <location>
        <begin position="186"/>
        <end position="208"/>
    </location>
</feature>
<dbReference type="GO" id="GO:0034506">
    <property type="term" value="C:chromosome, centromeric core domain"/>
    <property type="evidence" value="ECO:0007669"/>
    <property type="project" value="TreeGrafter"/>
</dbReference>
<dbReference type="GO" id="GO:0071765">
    <property type="term" value="P:nuclear inner membrane organization"/>
    <property type="evidence" value="ECO:0007669"/>
    <property type="project" value="InterPro"/>
</dbReference>
<feature type="compositionally biased region" description="Acidic residues" evidence="6">
    <location>
        <begin position="431"/>
        <end position="444"/>
    </location>
</feature>
<dbReference type="OrthoDB" id="5966927at2759"/>
<evidence type="ECO:0000256" key="4">
    <source>
        <dbReference type="ARBA" id="ARBA00023136"/>
    </source>
</evidence>
<name>A0A4U0VJG6_9PEZI</name>
<proteinExistence type="predicted"/>
<dbReference type="GO" id="GO:0005637">
    <property type="term" value="C:nuclear inner membrane"/>
    <property type="evidence" value="ECO:0007669"/>
    <property type="project" value="UniProtKB-SubCell"/>
</dbReference>
<dbReference type="AlphaFoldDB" id="A0A4U0VJG6"/>
<evidence type="ECO:0000256" key="6">
    <source>
        <dbReference type="SAM" id="MobiDB-lite"/>
    </source>
</evidence>
<dbReference type="GO" id="GO:0034992">
    <property type="term" value="C:microtubule organizing center attachment site"/>
    <property type="evidence" value="ECO:0007669"/>
    <property type="project" value="TreeGrafter"/>
</dbReference>
<dbReference type="Proteomes" id="UP000310066">
    <property type="component" value="Unassembled WGS sequence"/>
</dbReference>
<dbReference type="EMBL" id="NAJP01000002">
    <property type="protein sequence ID" value="TKA49193.1"/>
    <property type="molecule type" value="Genomic_DNA"/>
</dbReference>
<keyword evidence="3 7" id="KW-1133">Transmembrane helix</keyword>
<feature type="domain" description="Ima1 N-terminal" evidence="8">
    <location>
        <begin position="7"/>
        <end position="140"/>
    </location>
</feature>
<accession>A0A4U0VJG6</accession>
<keyword evidence="5" id="KW-0539">Nucleus</keyword>
<gene>
    <name evidence="9" type="ORF">B0A54_01269</name>
</gene>
<dbReference type="Pfam" id="PF09779">
    <property type="entry name" value="Ima1_N"/>
    <property type="match status" value="1"/>
</dbReference>
<comment type="subcellular location">
    <subcellularLocation>
        <location evidence="1">Nucleus inner membrane</location>
        <topology evidence="1">Multi-pass membrane protein</topology>
    </subcellularLocation>
</comment>
<organism evidence="9 10">
    <name type="scientific">Friedmanniomyces endolithicus</name>
    <dbReference type="NCBI Taxonomy" id="329885"/>
    <lineage>
        <taxon>Eukaryota</taxon>
        <taxon>Fungi</taxon>
        <taxon>Dikarya</taxon>
        <taxon>Ascomycota</taxon>
        <taxon>Pezizomycotina</taxon>
        <taxon>Dothideomycetes</taxon>
        <taxon>Dothideomycetidae</taxon>
        <taxon>Mycosphaerellales</taxon>
        <taxon>Teratosphaeriaceae</taxon>
        <taxon>Friedmanniomyces</taxon>
    </lineage>
</organism>
<keyword evidence="4 7" id="KW-0472">Membrane</keyword>
<feature type="region of interest" description="Disordered" evidence="6">
    <location>
        <begin position="404"/>
        <end position="450"/>
    </location>
</feature>
<protein>
    <recommendedName>
        <fullName evidence="8">Ima1 N-terminal domain-containing protein</fullName>
    </recommendedName>
</protein>
<evidence type="ECO:0000259" key="8">
    <source>
        <dbReference type="Pfam" id="PF09779"/>
    </source>
</evidence>
<evidence type="ECO:0000256" key="5">
    <source>
        <dbReference type="ARBA" id="ARBA00023242"/>
    </source>
</evidence>
<dbReference type="InterPro" id="IPR018617">
    <property type="entry name" value="Ima1_N"/>
</dbReference>
<evidence type="ECO:0000256" key="1">
    <source>
        <dbReference type="ARBA" id="ARBA00004473"/>
    </source>
</evidence>
<dbReference type="GO" id="GO:0044732">
    <property type="term" value="C:mitotic spindle pole body"/>
    <property type="evidence" value="ECO:0007669"/>
    <property type="project" value="TreeGrafter"/>
</dbReference>
<dbReference type="PANTHER" id="PTHR28538">
    <property type="entry name" value="INTEGRAL INNER NUCLEAR MEMBRANE PROTEIN IMA1"/>
    <property type="match status" value="1"/>
</dbReference>